<dbReference type="OMA" id="SYMSDWC"/>
<keyword evidence="1" id="KW-0175">Coiled coil</keyword>
<evidence type="ECO:0000313" key="4">
    <source>
        <dbReference type="Proteomes" id="UP000008311"/>
    </source>
</evidence>
<evidence type="ECO:0000256" key="2">
    <source>
        <dbReference type="SAM" id="MobiDB-lite"/>
    </source>
</evidence>
<gene>
    <name evidence="3" type="ORF">RCOM_1577220</name>
</gene>
<dbReference type="PANTHER" id="PTHR35507">
    <property type="entry name" value="OS09G0488600 PROTEIN"/>
    <property type="match status" value="1"/>
</dbReference>
<evidence type="ECO:0000256" key="1">
    <source>
        <dbReference type="SAM" id="Coils"/>
    </source>
</evidence>
<feature type="coiled-coil region" evidence="1">
    <location>
        <begin position="290"/>
        <end position="317"/>
    </location>
</feature>
<organism evidence="3 4">
    <name type="scientific">Ricinus communis</name>
    <name type="common">Castor bean</name>
    <dbReference type="NCBI Taxonomy" id="3988"/>
    <lineage>
        <taxon>Eukaryota</taxon>
        <taxon>Viridiplantae</taxon>
        <taxon>Streptophyta</taxon>
        <taxon>Embryophyta</taxon>
        <taxon>Tracheophyta</taxon>
        <taxon>Spermatophyta</taxon>
        <taxon>Magnoliopsida</taxon>
        <taxon>eudicotyledons</taxon>
        <taxon>Gunneridae</taxon>
        <taxon>Pentapetalae</taxon>
        <taxon>rosids</taxon>
        <taxon>fabids</taxon>
        <taxon>Malpighiales</taxon>
        <taxon>Euphorbiaceae</taxon>
        <taxon>Acalyphoideae</taxon>
        <taxon>Acalypheae</taxon>
        <taxon>Ricinus</taxon>
    </lineage>
</organism>
<feature type="region of interest" description="Disordered" evidence="2">
    <location>
        <begin position="436"/>
        <end position="490"/>
    </location>
</feature>
<dbReference type="InParanoid" id="B9RI87"/>
<feature type="compositionally biased region" description="Polar residues" evidence="2">
    <location>
        <begin position="436"/>
        <end position="465"/>
    </location>
</feature>
<dbReference type="EMBL" id="EQ973781">
    <property type="protein sequence ID" value="EEF48859.1"/>
    <property type="molecule type" value="Genomic_DNA"/>
</dbReference>
<proteinExistence type="predicted"/>
<feature type="compositionally biased region" description="Low complexity" evidence="2">
    <location>
        <begin position="376"/>
        <end position="387"/>
    </location>
</feature>
<dbReference type="Proteomes" id="UP000008311">
    <property type="component" value="Unassembled WGS sequence"/>
</dbReference>
<sequence length="490" mass="54246">MEEADPLFGFSPGTAPPSVVTLSPFSPIPVPSSRRLSSHFIPSRPVPSARRLAWVSLRGRLVNAEEASSAKAIGLSREETVAWELFSPIQRFLIVAVIGVAVAESKKNLLISQLKKSVDLRDQVLSNMQQKLDDLCEQVNSIKNHSRPEANASFNKNTESLSSDAFGGDKIKFVDCGCWHCDHHYNLFADPMHGNAVMKTSRGDEVLQYKTPLVNEVEQEERRMSDLSDWASSVSSTADIQMNMSAVDHDIYNLKKECEEKDATIKELTTVLQSKNMAGSKRTAELEDIIHRKNSTIAKLKRDILVLEQKLVHLTRLRRPSSSEYIPESWQLPLMMENIVYDMDSTTSPSSSDSDSSPVNRSLAPVVKNQAAPVQNSTNSSFSSDTDAPQLNQQLCHIDRIPETPLHGGYIAPTTHRKSAPAKALVSFAKLTEQKIQSGPVSPLKESTNQNSGRVSSLRSKQVSASGEFKKIRRRTQTASNNAAPKKKWV</sequence>
<dbReference type="FunCoup" id="B9RI87">
    <property type="interactions" value="559"/>
</dbReference>
<dbReference type="KEGG" id="rcu:8274407"/>
<evidence type="ECO:0000313" key="3">
    <source>
        <dbReference type="EMBL" id="EEF48859.1"/>
    </source>
</evidence>
<dbReference type="PANTHER" id="PTHR35507:SF1">
    <property type="entry name" value="TMF_TATA_BD DOMAIN-CONTAINING PROTEIN"/>
    <property type="match status" value="1"/>
</dbReference>
<feature type="region of interest" description="Disordered" evidence="2">
    <location>
        <begin position="343"/>
        <end position="388"/>
    </location>
</feature>
<dbReference type="AlphaFoldDB" id="B9RI87"/>
<keyword evidence="4" id="KW-1185">Reference proteome</keyword>
<dbReference type="OrthoDB" id="1894403at2759"/>
<feature type="compositionally biased region" description="Low complexity" evidence="2">
    <location>
        <begin position="344"/>
        <end position="358"/>
    </location>
</feature>
<accession>B9RI87</accession>
<protein>
    <submittedName>
        <fullName evidence="3">Uncharacterized protein</fullName>
    </submittedName>
</protein>
<name>B9RI87_RICCO</name>
<reference evidence="4" key="1">
    <citation type="journal article" date="2010" name="Nat. Biotechnol.">
        <title>Draft genome sequence of the oilseed species Ricinus communis.</title>
        <authorList>
            <person name="Chan A.P."/>
            <person name="Crabtree J."/>
            <person name="Zhao Q."/>
            <person name="Lorenzi H."/>
            <person name="Orvis J."/>
            <person name="Puiu D."/>
            <person name="Melake-Berhan A."/>
            <person name="Jones K.M."/>
            <person name="Redman J."/>
            <person name="Chen G."/>
            <person name="Cahoon E.B."/>
            <person name="Gedil M."/>
            <person name="Stanke M."/>
            <person name="Haas B.J."/>
            <person name="Wortman J.R."/>
            <person name="Fraser-Liggett C.M."/>
            <person name="Ravel J."/>
            <person name="Rabinowicz P.D."/>
        </authorList>
    </citation>
    <scope>NUCLEOTIDE SEQUENCE [LARGE SCALE GENOMIC DNA]</scope>
    <source>
        <strain evidence="4">cv. Hale</strain>
    </source>
</reference>
<dbReference type="eggNOG" id="ENOG502QWKT">
    <property type="taxonomic scope" value="Eukaryota"/>
</dbReference>
<dbReference type="STRING" id="3988.B9RI87"/>